<dbReference type="GO" id="GO:0032931">
    <property type="term" value="F:histone H3K56 acetyltransferase activity"/>
    <property type="evidence" value="ECO:0007669"/>
    <property type="project" value="TreeGrafter"/>
</dbReference>
<dbReference type="InterPro" id="IPR016849">
    <property type="entry name" value="Rtt109"/>
</dbReference>
<sequence length="532" mass="59145">MTTLIELTGCDTNLINRLRPVLPKDIPFVVHHVSTPPWKTDAIYSAPPNRRPDRTYCENHFLTVSIDIPHSGEPSQNGTEPNKQVIVFGIEIFIYTTAHSTTLFVSKADSTGYLPLLNLPKGTPSPIRGVCATFIEHLVAARRRQGIPFIVSLFARSQGQYLFPGSIDHEAKHVLDDRALVRWWCRVLDPLITSPPDKGTTWKNAKGYLIIPGLDTHETRAFVPRTAAAASSWALTHPLERISHYTREYDWVPPRCLIPRFPDDPKSRFRDELDEEAGQSGAMKAAGSWKTVKTLDVFWDMMAFRQECSSGRMTGFIWVVFDNEAPAGAVQGEPESAMPRAPSPNTGRLFPPRANKFEKYARSKSQRKKSKLKGPIQPRQPRAKTGQRNYLLKTPIRSPYYYWPVQGRGSRIINESSYKRAVEMMLRLDFSSVDKAVASSRRWTSEVGFGSDWGQTVVGAQDPPTLAAGDGEGEARDLSGLVKRKRADTTDGGAVNVLGAGLVKKKAKAEDDAPQVNVLTSGLVRKKPKAGD</sequence>
<evidence type="ECO:0000313" key="11">
    <source>
        <dbReference type="EMBL" id="EXU95424.1"/>
    </source>
</evidence>
<dbReference type="PANTHER" id="PTHR31571">
    <property type="entry name" value="ALTERED INHERITANCE OF MITOCHONDRIA PROTEIN 6"/>
    <property type="match status" value="1"/>
</dbReference>
<reference evidence="11 12" key="1">
    <citation type="submission" date="2014-02" db="EMBL/GenBank/DDBJ databases">
        <title>The genome sequence of the entomopathogenic fungus Metarhizium robertsii ARSEF 2575.</title>
        <authorList>
            <person name="Giuliano Garisto Donzelli B."/>
            <person name="Roe B.A."/>
            <person name="Macmil S.L."/>
            <person name="Krasnoff S.B."/>
            <person name="Gibson D.M."/>
        </authorList>
    </citation>
    <scope>NUCLEOTIDE SEQUENCE [LARGE SCALE GENOMIC DNA]</scope>
    <source>
        <strain evidence="11 12">ARSEF 2575</strain>
    </source>
</reference>
<accession>A0A014N6P7</accession>
<dbReference type="OrthoDB" id="3361892at2759"/>
<dbReference type="eggNOG" id="KOG4534">
    <property type="taxonomic scope" value="Eukaryota"/>
</dbReference>
<dbReference type="PROSITE" id="PS51728">
    <property type="entry name" value="RTT109_HAT"/>
    <property type="match status" value="1"/>
</dbReference>
<organism evidence="11 12">
    <name type="scientific">Metarhizium robertsii</name>
    <dbReference type="NCBI Taxonomy" id="568076"/>
    <lineage>
        <taxon>Eukaryota</taxon>
        <taxon>Fungi</taxon>
        <taxon>Dikarya</taxon>
        <taxon>Ascomycota</taxon>
        <taxon>Pezizomycotina</taxon>
        <taxon>Sordariomycetes</taxon>
        <taxon>Hypocreomycetidae</taxon>
        <taxon>Hypocreales</taxon>
        <taxon>Clavicipitaceae</taxon>
        <taxon>Metarhizium</taxon>
    </lineage>
</organism>
<keyword evidence="5" id="KW-0007">Acetylation</keyword>
<dbReference type="InterPro" id="IPR013178">
    <property type="entry name" value="Histone_AcTrfase_Rtt109/CBP"/>
</dbReference>
<name>A0A014N6P7_9HYPO</name>
<gene>
    <name evidence="11" type="ORF">X797_011486</name>
</gene>
<evidence type="ECO:0000256" key="8">
    <source>
        <dbReference type="ARBA" id="ARBA00023242"/>
    </source>
</evidence>
<dbReference type="InterPro" id="IPR051236">
    <property type="entry name" value="HAT_RTT109-like"/>
</dbReference>
<evidence type="ECO:0000256" key="10">
    <source>
        <dbReference type="SAM" id="MobiDB-lite"/>
    </source>
</evidence>
<comment type="subcellular location">
    <subcellularLocation>
        <location evidence="1">Nucleus</location>
    </subcellularLocation>
</comment>
<dbReference type="EMBL" id="JELW01000081">
    <property type="protein sequence ID" value="EXU95424.1"/>
    <property type="molecule type" value="Genomic_DNA"/>
</dbReference>
<evidence type="ECO:0000256" key="4">
    <source>
        <dbReference type="ARBA" id="ARBA00022763"/>
    </source>
</evidence>
<evidence type="ECO:0000256" key="5">
    <source>
        <dbReference type="ARBA" id="ARBA00022990"/>
    </source>
</evidence>
<dbReference type="Proteomes" id="UP000030151">
    <property type="component" value="Unassembled WGS sequence"/>
</dbReference>
<comment type="catalytic activity">
    <reaction evidence="9">
        <text>L-lysyl-[histone] + acetyl-CoA = N(6)-acetyl-L-lysyl-[histone] + CoA + H(+)</text>
        <dbReference type="Rhea" id="RHEA:21992"/>
        <dbReference type="Rhea" id="RHEA-COMP:9845"/>
        <dbReference type="Rhea" id="RHEA-COMP:11338"/>
        <dbReference type="ChEBI" id="CHEBI:15378"/>
        <dbReference type="ChEBI" id="CHEBI:29969"/>
        <dbReference type="ChEBI" id="CHEBI:57287"/>
        <dbReference type="ChEBI" id="CHEBI:57288"/>
        <dbReference type="ChEBI" id="CHEBI:61930"/>
        <dbReference type="EC" id="2.3.1.48"/>
    </reaction>
    <physiologicalReaction direction="left-to-right" evidence="9">
        <dbReference type="Rhea" id="RHEA:21993"/>
    </physiologicalReaction>
</comment>
<evidence type="ECO:0000256" key="3">
    <source>
        <dbReference type="ARBA" id="ARBA00022679"/>
    </source>
</evidence>
<evidence type="ECO:0000313" key="12">
    <source>
        <dbReference type="Proteomes" id="UP000030151"/>
    </source>
</evidence>
<keyword evidence="8" id="KW-0539">Nucleus</keyword>
<dbReference type="AlphaFoldDB" id="A0A014N6P7"/>
<dbReference type="GO" id="GO:0005634">
    <property type="term" value="C:nucleus"/>
    <property type="evidence" value="ECO:0007669"/>
    <property type="project" value="UniProtKB-SubCell"/>
</dbReference>
<dbReference type="GO" id="GO:0006974">
    <property type="term" value="P:DNA damage response"/>
    <property type="evidence" value="ECO:0007669"/>
    <property type="project" value="UniProtKB-KW"/>
</dbReference>
<evidence type="ECO:0000256" key="2">
    <source>
        <dbReference type="ARBA" id="ARBA00013184"/>
    </source>
</evidence>
<keyword evidence="4" id="KW-0227">DNA damage</keyword>
<evidence type="ECO:0000256" key="7">
    <source>
        <dbReference type="ARBA" id="ARBA00023163"/>
    </source>
</evidence>
<feature type="compositionally biased region" description="Basic residues" evidence="10">
    <location>
        <begin position="362"/>
        <end position="372"/>
    </location>
</feature>
<protein>
    <recommendedName>
        <fullName evidence="2">histone acetyltransferase</fullName>
        <ecNumber evidence="2">2.3.1.48</ecNumber>
    </recommendedName>
</protein>
<evidence type="ECO:0000256" key="9">
    <source>
        <dbReference type="ARBA" id="ARBA00048940"/>
    </source>
</evidence>
<dbReference type="SMART" id="SM01250">
    <property type="entry name" value="KAT11"/>
    <property type="match status" value="1"/>
</dbReference>
<keyword evidence="3" id="KW-0808">Transferase</keyword>
<feature type="region of interest" description="Disordered" evidence="10">
    <location>
        <begin position="329"/>
        <end position="385"/>
    </location>
</feature>
<dbReference type="GO" id="GO:0006355">
    <property type="term" value="P:regulation of DNA-templated transcription"/>
    <property type="evidence" value="ECO:0007669"/>
    <property type="project" value="InterPro"/>
</dbReference>
<dbReference type="HOGENOM" id="CLU_511984_0_0_1"/>
<dbReference type="EC" id="2.3.1.48" evidence="2"/>
<keyword evidence="6" id="KW-0805">Transcription regulation</keyword>
<evidence type="ECO:0000256" key="6">
    <source>
        <dbReference type="ARBA" id="ARBA00023015"/>
    </source>
</evidence>
<dbReference type="Pfam" id="PF08214">
    <property type="entry name" value="HAT_KAT11"/>
    <property type="match status" value="1"/>
</dbReference>
<evidence type="ECO:0000256" key="1">
    <source>
        <dbReference type="ARBA" id="ARBA00004123"/>
    </source>
</evidence>
<proteinExistence type="predicted"/>
<keyword evidence="7" id="KW-0804">Transcription</keyword>
<dbReference type="PANTHER" id="PTHR31571:SF2">
    <property type="entry name" value="HISTONE ACETYLTRANSFERASE RTT109"/>
    <property type="match status" value="1"/>
</dbReference>
<comment type="caution">
    <text evidence="11">The sequence shown here is derived from an EMBL/GenBank/DDBJ whole genome shotgun (WGS) entry which is preliminary data.</text>
</comment>